<feature type="compositionally biased region" description="Basic and acidic residues" evidence="5">
    <location>
        <begin position="1283"/>
        <end position="1293"/>
    </location>
</feature>
<dbReference type="InterPro" id="IPR006935">
    <property type="entry name" value="Helicase/UvrB_N"/>
</dbReference>
<comment type="caution">
    <text evidence="7">The sequence shown here is derived from an EMBL/GenBank/DDBJ whole genome shotgun (WGS) entry which is preliminary data.</text>
</comment>
<gene>
    <name evidence="7" type="ORF">HNP33_003043</name>
</gene>
<dbReference type="PROSITE" id="PS51192">
    <property type="entry name" value="HELICASE_ATP_BIND_1"/>
    <property type="match status" value="1"/>
</dbReference>
<feature type="region of interest" description="Disordered" evidence="5">
    <location>
        <begin position="1283"/>
        <end position="1402"/>
    </location>
</feature>
<dbReference type="InterPro" id="IPR027417">
    <property type="entry name" value="P-loop_NTPase"/>
</dbReference>
<dbReference type="InterPro" id="IPR002052">
    <property type="entry name" value="DNA_methylase_N6_adenine_CS"/>
</dbReference>
<evidence type="ECO:0000256" key="3">
    <source>
        <dbReference type="ARBA" id="ARBA00022801"/>
    </source>
</evidence>
<dbReference type="PANTHER" id="PTHR33308">
    <property type="entry name" value="PEPTIDOGLYCAN HYDROLASE FLGJ"/>
    <property type="match status" value="1"/>
</dbReference>
<protein>
    <recommendedName>
        <fullName evidence="6">Helicase ATP-binding domain-containing protein</fullName>
    </recommendedName>
</protein>
<dbReference type="Pfam" id="PF04851">
    <property type="entry name" value="ResIII"/>
    <property type="match status" value="1"/>
</dbReference>
<dbReference type="Proteomes" id="UP000562492">
    <property type="component" value="Unassembled WGS sequence"/>
</dbReference>
<dbReference type="InterPro" id="IPR029063">
    <property type="entry name" value="SAM-dependent_MTases_sf"/>
</dbReference>
<dbReference type="RefSeq" id="WP_184709967.1">
    <property type="nucleotide sequence ID" value="NZ_JACHKZ010000021.1"/>
</dbReference>
<reference evidence="7 8" key="1">
    <citation type="submission" date="2020-08" db="EMBL/GenBank/DDBJ databases">
        <title>Functional genomics of gut bacteria from endangered species of beetles.</title>
        <authorList>
            <person name="Carlos-Shanley C."/>
        </authorList>
    </citation>
    <scope>NUCLEOTIDE SEQUENCE [LARGE SCALE GENOMIC DNA]</scope>
    <source>
        <strain evidence="7 8">S00124</strain>
    </source>
</reference>
<keyword evidence="1" id="KW-0808">Transferase</keyword>
<dbReference type="SMART" id="SM00487">
    <property type="entry name" value="DEXDc"/>
    <property type="match status" value="1"/>
</dbReference>
<dbReference type="InterPro" id="IPR002901">
    <property type="entry name" value="MGlyc_endo_b_GlcNAc-like_dom"/>
</dbReference>
<feature type="coiled-coil region" evidence="4">
    <location>
        <begin position="1598"/>
        <end position="1645"/>
    </location>
</feature>
<evidence type="ECO:0000256" key="2">
    <source>
        <dbReference type="ARBA" id="ARBA00022691"/>
    </source>
</evidence>
<name>A0ABR6RIP4_9BURK</name>
<dbReference type="Pfam" id="PF18798">
    <property type="entry name" value="LPD3"/>
    <property type="match status" value="1"/>
</dbReference>
<feature type="region of interest" description="Disordered" evidence="5">
    <location>
        <begin position="717"/>
        <end position="739"/>
    </location>
</feature>
<evidence type="ECO:0000259" key="6">
    <source>
        <dbReference type="PROSITE" id="PS51192"/>
    </source>
</evidence>
<dbReference type="PANTHER" id="PTHR33308:SF9">
    <property type="entry name" value="PEPTIDOGLYCAN HYDROLASE FLGJ"/>
    <property type="match status" value="1"/>
</dbReference>
<dbReference type="InterPro" id="IPR007848">
    <property type="entry name" value="Small_mtfrase_dom"/>
</dbReference>
<evidence type="ECO:0000256" key="4">
    <source>
        <dbReference type="SAM" id="Coils"/>
    </source>
</evidence>
<dbReference type="SUPFAM" id="SSF53335">
    <property type="entry name" value="S-adenosyl-L-methionine-dependent methyltransferases"/>
    <property type="match status" value="1"/>
</dbReference>
<feature type="region of interest" description="Disordered" evidence="5">
    <location>
        <begin position="889"/>
        <end position="917"/>
    </location>
</feature>
<dbReference type="InterPro" id="IPR040824">
    <property type="entry name" value="LPD3"/>
</dbReference>
<keyword evidence="3" id="KW-0378">Hydrolase</keyword>
<dbReference type="InterPro" id="IPR051056">
    <property type="entry name" value="Glycosyl_Hydrolase_73"/>
</dbReference>
<feature type="compositionally biased region" description="Basic and acidic residues" evidence="5">
    <location>
        <begin position="1356"/>
        <end position="1369"/>
    </location>
</feature>
<dbReference type="SUPFAM" id="SSF52540">
    <property type="entry name" value="P-loop containing nucleoside triphosphate hydrolases"/>
    <property type="match status" value="1"/>
</dbReference>
<dbReference type="Pfam" id="PF05175">
    <property type="entry name" value="MTS"/>
    <property type="match status" value="1"/>
</dbReference>
<keyword evidence="4" id="KW-0175">Coiled coil</keyword>
<dbReference type="InterPro" id="IPR014001">
    <property type="entry name" value="Helicase_ATP-bd"/>
</dbReference>
<evidence type="ECO:0000256" key="5">
    <source>
        <dbReference type="SAM" id="MobiDB-lite"/>
    </source>
</evidence>
<dbReference type="CDD" id="cd02440">
    <property type="entry name" value="AdoMet_MTases"/>
    <property type="match status" value="1"/>
</dbReference>
<evidence type="ECO:0000256" key="1">
    <source>
        <dbReference type="ARBA" id="ARBA00022603"/>
    </source>
</evidence>
<dbReference type="SMART" id="SM00047">
    <property type="entry name" value="LYZ2"/>
    <property type="match status" value="1"/>
</dbReference>
<dbReference type="Pfam" id="PF01832">
    <property type="entry name" value="Glucosaminidase"/>
    <property type="match status" value="1"/>
</dbReference>
<organism evidence="7 8">
    <name type="scientific">Comamonas odontotermitis</name>
    <dbReference type="NCBI Taxonomy" id="379895"/>
    <lineage>
        <taxon>Bacteria</taxon>
        <taxon>Pseudomonadati</taxon>
        <taxon>Pseudomonadota</taxon>
        <taxon>Betaproteobacteria</taxon>
        <taxon>Burkholderiales</taxon>
        <taxon>Comamonadaceae</taxon>
        <taxon>Comamonas</taxon>
    </lineage>
</organism>
<dbReference type="Gene3D" id="3.40.50.150">
    <property type="entry name" value="Vaccinia Virus protein VP39"/>
    <property type="match status" value="1"/>
</dbReference>
<feature type="region of interest" description="Disordered" evidence="5">
    <location>
        <begin position="934"/>
        <end position="953"/>
    </location>
</feature>
<proteinExistence type="predicted"/>
<keyword evidence="1" id="KW-0489">Methyltransferase</keyword>
<sequence>MQQNGQNSELNINNLAASLSDAKALADFSNEVQQAAAPTIPEYTSPVGLSSASVKPSKSVDDFVGQVLPMAQRVSEKTGAPVDAIIGQWGLETGWGKSVIPGTNNLGNIKDFSGRGVSAKDNMTGSVDKYRAYENGDAFADDFAGLLGKGRYRNVIGSKDAGSYFTALKQGGYAEDPDYIRKGVAAAGMASASLAKLKPAPTAAQEVPAWAELASKPEFAEMSAEQQRSAKEAYFDTFIKPRAGGDADTLRAEFLGGAPAAAGASRATDTPATDPQAGQAAFGVNLRAGRGRNKIDRMGEFNNDQAGQAGSVLTRENIKANAPVLKNDASGIPLRPEMRQAVQGAWDAATPEQRKALEAQDTWQGQVARQRAEQMGAADSARGMDTLAPAPLDTRAEARRQRLMLAGEQAAFAETMGKDAARKSLPAGKELMANPTVGNSDFDFETAKLFNPNQSGNGVNNAVARGVAKAALGIGQTALGLSQFAAEVGGADELAKDFASANNKLIGQKTAAIGERGDMMTRNLEGAINSIGQQLPLLMGGAALKGGQALVLGGIAAQSFGQEYAEGREKSLSVADATKRAALFAAFEVIGERFGLGHQLDALRGAAKGMPSDQIAGLLFHALSKEVPGEVLTTTGQFATDKFTQMGLNKGATFNDYLGQVADTIVQTLMQGGIMAGGTSGVGKVASFLNEKGPSERIMEAEALVAKDRAMNAWAKVGKPEREQAENTAPVEATPTGDGRIEPVLEATAAGGVAAEELLTPAAPVEQSVPEAAQTGAQAADEVLGLAAARYQTLRSKRDGEVVQDSDGNYVEDGAQQLTAAEQAELRALEQYRGDADRLAAFYGLNQQAAPVDAAVQDAPAEVAEQAAPEAAYNASEAEDRAAYDWATRQEQEAPAATDANAELDIPDPLSGKSNVSQADAMRSLGFSEEEINGTAAGEPAQPVSPATVPEQKVTRPNSVEIDGDKATPRARWDAMDQDARASILMQSGSGITQAEAEKVAATPGKKLTQRRLDLVKDALQTADRTEAEVASTAKIQEGMKAFPAETGTMGVPRAEMPQVPAQSHGALVKHLNAKGIEHETQMVNAGALKPTQAEYSTEKVEKAKTAKGDRAVIVSSDGHIIDGHHQAVAAAEEGKPVKAIVLDAPVEQALQAVKDSPSANGGKAAAAPESEKTYGAANKLVTADRAAELRERLKKKLGQLNSGIDPEMLAIGTELAVFHIEAGARKFADFAEAIARDLETPISKIRPYLRSWYNGARDMMEDSNLPVDGMDSSETVRGELAKLQDTPTEAHDNAASPRTDLESDSTKPAAGSVLAGGDERRAGRDGQVDRGEGGRVRGEAQPGQQGDSGIPADRATADGERGDQRVHTGDGVSELAGIATGSDFRERGGDVGVGRVPPESIPTTTVRATATAGLEAAKARAGQRDSLKTPIARGIENVRATLPSLLPGQQEDVVKAETRFDNPDGYGMLFTNGTGTGKTFTGLGVIARKARQGKNNILVVVPDDKVLSDWIDSGKKLDLSITALADTKDAGHGVVVTTYANVGQNNQLARRSWDLIVADEAHKLMQSEDAKETDALKMVRALTLHPDGVWTRHYAKNADKLEEVRRLSDERKAAEEAGDKPATVTRLQEKIDDLNKELRALYEREKEFVLGNQGEKRPRALFLSATPFAYEKTVDWANGYLFEYPQAEGGAYNSGDGRQQFMMQHFGYRMRYNKLTAPEAGVDSGLMQRNFNSWLKREGVLSSRVLDVDADYDRRFVLIDSDLGNRIDAVFQWIDEQSRAEGKDQKAYHALEKLIRGSFDYLSRRYLLEAIKSEHSIPYVKKQLELGRKVVVFHDYKKGGGFNPFNVTANEHSDYEGMTADQRAALAGAVSEFRGEFKDLLSSGLENMLSPIEAYKKAFGDQVMAINGDEKAKAMLERYKKFNNDAELPAVLLVQSAKNAGWSGHDTTGKYQRALVNLGQPSAPTMAIQQEGRIYRTGQKSDAIIRYFNTGTSWEKHTFAGTIAGRASAAENLSLGEEARALKDAFIQAFEESDYYEPGHEGEGKGGKVRDRQINSALTEWDRAKAYYFGTQKKTAKTKAQEGKDYFATPEPLGLKMVQWADMRPGEDAIEPSAGHGAIARWFPDAVKRTVVEPSSTLRARLALNINPAEDRVVDGTFEDLAKSNKYDAIVMNPPFGVGGKTAMDHVDKAWGHLRDGGRLVALIPTGPAADKRLDAWLYGVNEKGQSNNPDAMLMADVTLPQVAFERAGTSVATRVLVLEKQSDADKRAGYGAALRIDLSGTENISDFFDRLEDIGLPTRAKEVAPIAQQAKALAETKKGTAAAVAKTWRGAEPIEAYVTKRGKTLYGVWRSGLTKEQAQEADPYTWNKGGKWFIRQEHLSDEVPAPKLNRKDQEAADALGKQLGLNVQATEQDDADLAAIAGALGSKLVRVDVPDADFNGAYYKGTTFITRNTDRPALAVLGHEFAHELRDKAPGLYKKLVDAISPYIEEKAYKEEFVGSKVAPDEMSKDATKEEFIGEVFSDGFMNKDFWRAVGKSNKQLLVQVQNALARLVRRVLVAVGYTPRTEKYLSDFKKVMQIAGEVMAEYNLSQVRLQKHAGIELDFDTRRVKAREFLDGPAVATLSGNEFARDGVPLTDKVPQWYAATGNALVHNPAIGQISLDKQAVSTTIAHGIGRNKSIAFASVPDVLRHGMVIHAEAMRGAHDDAMVYHVAAPVKLGDADMVQTVMVRKDENGARLYTHEIVPKKEIPRAGFKTGALKSNEDTPTGPGGGIMGSVLRNVFADNGVKFAGEGEAKLNRQDQPAKDAAESAADKAIEAIAQPTRFKTFNWYDKTLSTQYAKALKDKHFGKVFGLLNAQQSAVSMAAIRPSELAPMVLPKVDGVVHAFKQLVVGQGDLSPLGRASKALFAGTLAGEHVLDGKVFSEQELREKFGADDAAVAAYQQARAAIDASLMEVASAEVYALAATYLPADARREIMNNPMGAQSYVLGEFDKQIATTTKAMEAVAQRDPDIAASIGAQLTRMQESRTKAAQIFSHAQNLANAGYVPLMRFGDYTVTVTALDDDGSVLYDENGDRQTVLFQKFETQAEANAALRAARNKYKNGYLVEHGHDSKKSHELLRGVTPETIALFADVVGFDTVTQKYYEAALSERSALKRRLERKGTPGFSTDLPRMLSSFITSNARLASQRYYNRDINNAIRYIPQAKGDVKDEAVALRQFMGENKDGGAMASSLAFAWFLGGNVASALVNMTQPVMMTAPYLTQFGNPLPHLAKALPYALGKKQMADEGLKAALKRAGQEGIVDAQEIFHLYSAGTRGLSAKLVSAAAKVPGLADKVQSSGEGARARAQAFFTLWGSMFAAAEGFNRRLSFIAAWNMAVEQGQKDPYAFAVRAVNQTQGIYNKVSRPNWARSTTGRLLFTFKQYSLTYIELLNRMFHAGPAGKRAALTMLAVLVLASGEEGLPFAHDLDDLIDTVGQMFGLNTNMKRAKRDWAYATLGKTFGDLALYGVSAHLPLDFSGRLGLGNLIPGTGVLKPSNETIKSREATEVLGPIFSLVTQAADAVGALDEGNVGKAAANLAPTAVRNAIAGAEIMRKGYNTDARGRKVMDLPASAGAIKALGFNPTANAEKTRSTMPLMQDAALLRKRQNQITGSMTQAIIDQDDKALAAAVAQRDAWNDRYPDTPIVIKPTTIRSRIKNATLDKDMRVLKSVPKTMRAQAVNSMAGAEE</sequence>
<dbReference type="NCBIfam" id="NF032893">
    <property type="entry name" value="tail-700"/>
    <property type="match status" value="1"/>
</dbReference>
<accession>A0ABR6RIP4</accession>
<dbReference type="PROSITE" id="PS00092">
    <property type="entry name" value="N6_MTASE"/>
    <property type="match status" value="1"/>
</dbReference>
<feature type="domain" description="Helicase ATP-binding" evidence="6">
    <location>
        <begin position="1460"/>
        <end position="1686"/>
    </location>
</feature>
<dbReference type="Gene3D" id="3.40.50.300">
    <property type="entry name" value="P-loop containing nucleotide triphosphate hydrolases"/>
    <property type="match status" value="2"/>
</dbReference>
<dbReference type="EMBL" id="JACHKZ010000021">
    <property type="protein sequence ID" value="MBB6578938.1"/>
    <property type="molecule type" value="Genomic_DNA"/>
</dbReference>
<evidence type="ECO:0000313" key="7">
    <source>
        <dbReference type="EMBL" id="MBB6578938.1"/>
    </source>
</evidence>
<keyword evidence="2" id="KW-0949">S-adenosyl-L-methionine</keyword>
<evidence type="ECO:0000313" key="8">
    <source>
        <dbReference type="Proteomes" id="UP000562492"/>
    </source>
</evidence>
<keyword evidence="8" id="KW-1185">Reference proteome</keyword>
<dbReference type="Gene3D" id="1.10.530.10">
    <property type="match status" value="1"/>
</dbReference>
<feature type="compositionally biased region" description="Basic and acidic residues" evidence="5">
    <location>
        <begin position="1318"/>
        <end position="1339"/>
    </location>
</feature>